<dbReference type="PANTHER" id="PTHR45090:SF4">
    <property type="entry name" value="J DOMAIN-CONTAINING PROTEIN"/>
    <property type="match status" value="1"/>
</dbReference>
<dbReference type="SUPFAM" id="SSF46565">
    <property type="entry name" value="Chaperone J-domain"/>
    <property type="match status" value="1"/>
</dbReference>
<feature type="compositionally biased region" description="Low complexity" evidence="1">
    <location>
        <begin position="160"/>
        <end position="173"/>
    </location>
</feature>
<dbReference type="AlphaFoldDB" id="A0A6A5WUW2"/>
<evidence type="ECO:0000313" key="4">
    <source>
        <dbReference type="Proteomes" id="UP000799779"/>
    </source>
</evidence>
<gene>
    <name evidence="3" type="ORF">P154DRAFT_531061</name>
</gene>
<feature type="compositionally biased region" description="Polar residues" evidence="1">
    <location>
        <begin position="133"/>
        <end position="144"/>
    </location>
</feature>
<dbReference type="EMBL" id="ML977565">
    <property type="protein sequence ID" value="KAF2004898.1"/>
    <property type="molecule type" value="Genomic_DNA"/>
</dbReference>
<dbReference type="PANTHER" id="PTHR45090">
    <property type="entry name" value="CHAPERONE PROTEIN DNAJ 20 CHLOROPLASTIC"/>
    <property type="match status" value="1"/>
</dbReference>
<evidence type="ECO:0000256" key="1">
    <source>
        <dbReference type="SAM" id="MobiDB-lite"/>
    </source>
</evidence>
<accession>A0A6A5WUW2</accession>
<dbReference type="InterPro" id="IPR001623">
    <property type="entry name" value="DnaJ_domain"/>
</dbReference>
<dbReference type="InterPro" id="IPR036869">
    <property type="entry name" value="J_dom_sf"/>
</dbReference>
<organism evidence="3 4">
    <name type="scientific">Amniculicola lignicola CBS 123094</name>
    <dbReference type="NCBI Taxonomy" id="1392246"/>
    <lineage>
        <taxon>Eukaryota</taxon>
        <taxon>Fungi</taxon>
        <taxon>Dikarya</taxon>
        <taxon>Ascomycota</taxon>
        <taxon>Pezizomycotina</taxon>
        <taxon>Dothideomycetes</taxon>
        <taxon>Pleosporomycetidae</taxon>
        <taxon>Pleosporales</taxon>
        <taxon>Amniculicolaceae</taxon>
        <taxon>Amniculicola</taxon>
    </lineage>
</organism>
<dbReference type="Gene3D" id="1.10.287.110">
    <property type="entry name" value="DnaJ domain"/>
    <property type="match status" value="1"/>
</dbReference>
<dbReference type="OrthoDB" id="10250354at2759"/>
<feature type="domain" description="J" evidence="2">
    <location>
        <begin position="3"/>
        <end position="73"/>
    </location>
</feature>
<protein>
    <recommendedName>
        <fullName evidence="2">J domain-containing protein</fullName>
    </recommendedName>
</protein>
<reference evidence="3" key="1">
    <citation type="journal article" date="2020" name="Stud. Mycol.">
        <title>101 Dothideomycetes genomes: a test case for predicting lifestyles and emergence of pathogens.</title>
        <authorList>
            <person name="Haridas S."/>
            <person name="Albert R."/>
            <person name="Binder M."/>
            <person name="Bloem J."/>
            <person name="Labutti K."/>
            <person name="Salamov A."/>
            <person name="Andreopoulos B."/>
            <person name="Baker S."/>
            <person name="Barry K."/>
            <person name="Bills G."/>
            <person name="Bluhm B."/>
            <person name="Cannon C."/>
            <person name="Castanera R."/>
            <person name="Culley D."/>
            <person name="Daum C."/>
            <person name="Ezra D."/>
            <person name="Gonzalez J."/>
            <person name="Henrissat B."/>
            <person name="Kuo A."/>
            <person name="Liang C."/>
            <person name="Lipzen A."/>
            <person name="Lutzoni F."/>
            <person name="Magnuson J."/>
            <person name="Mondo S."/>
            <person name="Nolan M."/>
            <person name="Ohm R."/>
            <person name="Pangilinan J."/>
            <person name="Park H.-J."/>
            <person name="Ramirez L."/>
            <person name="Alfaro M."/>
            <person name="Sun H."/>
            <person name="Tritt A."/>
            <person name="Yoshinaga Y."/>
            <person name="Zwiers L.-H."/>
            <person name="Turgeon B."/>
            <person name="Goodwin S."/>
            <person name="Spatafora J."/>
            <person name="Crous P."/>
            <person name="Grigoriev I."/>
        </authorList>
    </citation>
    <scope>NUCLEOTIDE SEQUENCE</scope>
    <source>
        <strain evidence="3">CBS 123094</strain>
    </source>
</reference>
<dbReference type="Pfam" id="PF00226">
    <property type="entry name" value="DnaJ"/>
    <property type="match status" value="1"/>
</dbReference>
<dbReference type="Proteomes" id="UP000799779">
    <property type="component" value="Unassembled WGS sequence"/>
</dbReference>
<dbReference type="InterPro" id="IPR053232">
    <property type="entry name" value="DnaJ_C/III_chloroplastic"/>
</dbReference>
<dbReference type="SMART" id="SM00271">
    <property type="entry name" value="DnaJ"/>
    <property type="match status" value="1"/>
</dbReference>
<keyword evidence="4" id="KW-1185">Reference proteome</keyword>
<evidence type="ECO:0000259" key="2">
    <source>
        <dbReference type="PROSITE" id="PS50076"/>
    </source>
</evidence>
<dbReference type="PRINTS" id="PR00625">
    <property type="entry name" value="JDOMAIN"/>
</dbReference>
<evidence type="ECO:0000313" key="3">
    <source>
        <dbReference type="EMBL" id="KAF2004898.1"/>
    </source>
</evidence>
<dbReference type="PROSITE" id="PS50076">
    <property type="entry name" value="DNAJ_2"/>
    <property type="match status" value="1"/>
</dbReference>
<name>A0A6A5WUW2_9PLEO</name>
<feature type="region of interest" description="Disordered" evidence="1">
    <location>
        <begin position="97"/>
        <end position="188"/>
    </location>
</feature>
<sequence length="217" mass="24429">MINFYDTLGVPRDGGHYQIKQAHRRIVLSNHSDKTVHLCEIEQKRREEITKAANNAWDTLQDPNKRAVYDHITFRSKLTSDNIQQDERQRTVNTNLTSTTHSRRLSAPILRRPSTEFLPQEQPIPKNLAMQKATGTSASRSLHTSRGYPGAQIVSGSTDTASSSTPKSRSGSTPNVQEMNETLRLRSCPHLGTAKYRASRACTRIKRTKPVELKAHS</sequence>
<proteinExistence type="predicted"/>
<dbReference type="CDD" id="cd06257">
    <property type="entry name" value="DnaJ"/>
    <property type="match status" value="1"/>
</dbReference>